<keyword evidence="3" id="KW-1185">Reference proteome</keyword>
<reference evidence="2" key="1">
    <citation type="submission" date="2017-12" db="EMBL/GenBank/DDBJ databases">
        <title>Gene loss provides genomic basis for host adaptation in cereal stripe rust fungi.</title>
        <authorList>
            <person name="Xia C."/>
        </authorList>
    </citation>
    <scope>NUCLEOTIDE SEQUENCE [LARGE SCALE GENOMIC DNA]</scope>
    <source>
        <strain evidence="2">93-210</strain>
    </source>
</reference>
<feature type="transmembrane region" description="Helical" evidence="1">
    <location>
        <begin position="42"/>
        <end position="62"/>
    </location>
</feature>
<sequence>MFLTKISKTKPKKLLFTLDTFEQDLLVGGKAPIRERIKGLPFTFDTTLVFLAAYLVALPPGINYASLDTNFKAWLLEWQRLWHTATGHFNDVLDSFPDPN</sequence>
<comment type="caution">
    <text evidence="2">The sequence shown here is derived from an EMBL/GenBank/DDBJ whole genome shotgun (WGS) entry which is preliminary data.</text>
</comment>
<keyword evidence="1" id="KW-0472">Membrane</keyword>
<dbReference type="AlphaFoldDB" id="A0A2S4UYH9"/>
<accession>A0A2S4UYH9</accession>
<keyword evidence="1" id="KW-1133">Transmembrane helix</keyword>
<dbReference type="VEuPathDB" id="FungiDB:PSHT_11626"/>
<organism evidence="2 3">
    <name type="scientific">Puccinia striiformis</name>
    <dbReference type="NCBI Taxonomy" id="27350"/>
    <lineage>
        <taxon>Eukaryota</taxon>
        <taxon>Fungi</taxon>
        <taxon>Dikarya</taxon>
        <taxon>Basidiomycota</taxon>
        <taxon>Pucciniomycotina</taxon>
        <taxon>Pucciniomycetes</taxon>
        <taxon>Pucciniales</taxon>
        <taxon>Pucciniaceae</taxon>
        <taxon>Puccinia</taxon>
    </lineage>
</organism>
<evidence type="ECO:0000313" key="2">
    <source>
        <dbReference type="EMBL" id="POW02245.1"/>
    </source>
</evidence>
<name>A0A2S4UYH9_9BASI</name>
<dbReference type="Proteomes" id="UP000239156">
    <property type="component" value="Unassembled WGS sequence"/>
</dbReference>
<gene>
    <name evidence="2" type="ORF">PSTT_12014</name>
</gene>
<dbReference type="VEuPathDB" id="FungiDB:PSTT_12014"/>
<protein>
    <submittedName>
        <fullName evidence="2">Uncharacterized protein</fullName>
    </submittedName>
</protein>
<dbReference type="EMBL" id="PKSL01000145">
    <property type="protein sequence ID" value="POW02245.1"/>
    <property type="molecule type" value="Genomic_DNA"/>
</dbReference>
<evidence type="ECO:0000256" key="1">
    <source>
        <dbReference type="SAM" id="Phobius"/>
    </source>
</evidence>
<evidence type="ECO:0000313" key="3">
    <source>
        <dbReference type="Proteomes" id="UP000239156"/>
    </source>
</evidence>
<keyword evidence="1" id="KW-0812">Transmembrane</keyword>
<proteinExistence type="predicted"/>